<dbReference type="OrthoDB" id="3831395at2"/>
<dbReference type="AlphaFoldDB" id="A0A4Y9T2D4"/>
<dbReference type="Proteomes" id="UP000297258">
    <property type="component" value="Unassembled WGS sequence"/>
</dbReference>
<evidence type="ECO:0000313" key="2">
    <source>
        <dbReference type="Proteomes" id="UP000297258"/>
    </source>
</evidence>
<comment type="caution">
    <text evidence="1">The sequence shown here is derived from an EMBL/GenBank/DDBJ whole genome shotgun (WGS) entry which is preliminary data.</text>
</comment>
<protein>
    <submittedName>
        <fullName evidence="1">Uncharacterized protein</fullName>
    </submittedName>
</protein>
<dbReference type="EMBL" id="SPUM01000043">
    <property type="protein sequence ID" value="TFW33243.1"/>
    <property type="molecule type" value="Genomic_DNA"/>
</dbReference>
<accession>A0A4Y9T2D4</accession>
<reference evidence="1 2" key="1">
    <citation type="submission" date="2019-03" db="EMBL/GenBank/DDBJ databases">
        <title>Draft genome of Massilia hortus sp. nov., a novel bacterial species of the Oxalobacteraceae family.</title>
        <authorList>
            <person name="Peta V."/>
            <person name="Raths R."/>
            <person name="Bucking H."/>
        </authorList>
    </citation>
    <scope>NUCLEOTIDE SEQUENCE [LARGE SCALE GENOMIC DNA]</scope>
    <source>
        <strain evidence="1 2">ONC3</strain>
    </source>
</reference>
<organism evidence="1 2">
    <name type="scientific">Massilia horti</name>
    <dbReference type="NCBI Taxonomy" id="2562153"/>
    <lineage>
        <taxon>Bacteria</taxon>
        <taxon>Pseudomonadati</taxon>
        <taxon>Pseudomonadota</taxon>
        <taxon>Betaproteobacteria</taxon>
        <taxon>Burkholderiales</taxon>
        <taxon>Oxalobacteraceae</taxon>
        <taxon>Telluria group</taxon>
        <taxon>Massilia</taxon>
    </lineage>
</organism>
<gene>
    <name evidence="1" type="ORF">E4O92_07225</name>
</gene>
<name>A0A4Y9T2D4_9BURK</name>
<sequence length="189" mass="21412">MAIFIEGKTRCRICGQVIIPSAVMVGFPNVELPTGLETLADSCLHRRCLDAHPRHVELLQEWQQHWLAQAERGRIDASVNEHGVVIFRKRRFTFAALDSFVVLEDELAVFDQLKMFFISFDKREPASTVTAWNTYELTPSEVGARLHVSANPALATTLRATQESVIIDYEFTGERWSKFALGWARAAHP</sequence>
<keyword evidence="2" id="KW-1185">Reference proteome</keyword>
<dbReference type="RefSeq" id="WP_135189087.1">
    <property type="nucleotide sequence ID" value="NZ_SPUM01000043.1"/>
</dbReference>
<evidence type="ECO:0000313" key="1">
    <source>
        <dbReference type="EMBL" id="TFW33243.1"/>
    </source>
</evidence>
<proteinExistence type="predicted"/>